<keyword evidence="7 9" id="KW-0472">Membrane</keyword>
<dbReference type="AlphaFoldDB" id="A0A378SIM0"/>
<feature type="transmembrane region" description="Helical" evidence="9">
    <location>
        <begin position="140"/>
        <end position="160"/>
    </location>
</feature>
<evidence type="ECO:0000259" key="10">
    <source>
        <dbReference type="Pfam" id="PF02554"/>
    </source>
</evidence>
<feature type="transmembrane region" description="Helical" evidence="9">
    <location>
        <begin position="274"/>
        <end position="293"/>
    </location>
</feature>
<protein>
    <submittedName>
        <fullName evidence="11">Carbon starvation protein CstA</fullName>
    </submittedName>
</protein>
<evidence type="ECO:0000256" key="8">
    <source>
        <dbReference type="SAM" id="MobiDB-lite"/>
    </source>
</evidence>
<feature type="transmembrane region" description="Helical" evidence="9">
    <location>
        <begin position="87"/>
        <end position="106"/>
    </location>
</feature>
<feature type="region of interest" description="Disordered" evidence="8">
    <location>
        <begin position="736"/>
        <end position="784"/>
    </location>
</feature>
<evidence type="ECO:0000313" key="11">
    <source>
        <dbReference type="EMBL" id="STZ42682.1"/>
    </source>
</evidence>
<dbReference type="Proteomes" id="UP000254291">
    <property type="component" value="Unassembled WGS sequence"/>
</dbReference>
<evidence type="ECO:0000256" key="1">
    <source>
        <dbReference type="ARBA" id="ARBA00004651"/>
    </source>
</evidence>
<feature type="transmembrane region" description="Helical" evidence="9">
    <location>
        <begin position="337"/>
        <end position="354"/>
    </location>
</feature>
<dbReference type="InterPro" id="IPR003706">
    <property type="entry name" value="CstA_N"/>
</dbReference>
<feature type="transmembrane region" description="Helical" evidence="9">
    <location>
        <begin position="208"/>
        <end position="238"/>
    </location>
</feature>
<keyword evidence="3" id="KW-0813">Transport</keyword>
<dbReference type="EMBL" id="UGQM01000001">
    <property type="protein sequence ID" value="STZ42682.1"/>
    <property type="molecule type" value="Genomic_DNA"/>
</dbReference>
<dbReference type="PANTHER" id="PTHR30252">
    <property type="entry name" value="INNER MEMBRANE PEPTIDE TRANSPORTER"/>
    <property type="match status" value="1"/>
</dbReference>
<accession>A0A378SIM0</accession>
<feature type="domain" description="CstA N-terminal" evidence="10">
    <location>
        <begin position="86"/>
        <end position="651"/>
    </location>
</feature>
<feature type="transmembrane region" description="Helical" evidence="9">
    <location>
        <begin position="521"/>
        <end position="539"/>
    </location>
</feature>
<gene>
    <name evidence="11" type="primary">cstA</name>
    <name evidence="11" type="ORF">NCTC10742_01896</name>
</gene>
<evidence type="ECO:0000256" key="2">
    <source>
        <dbReference type="ARBA" id="ARBA00007755"/>
    </source>
</evidence>
<dbReference type="Pfam" id="PF02554">
    <property type="entry name" value="CstA"/>
    <property type="match status" value="1"/>
</dbReference>
<feature type="transmembrane region" description="Helical" evidence="9">
    <location>
        <begin position="571"/>
        <end position="590"/>
    </location>
</feature>
<keyword evidence="4" id="KW-1003">Cell membrane</keyword>
<dbReference type="GO" id="GO:0005886">
    <property type="term" value="C:plasma membrane"/>
    <property type="evidence" value="ECO:0007669"/>
    <property type="project" value="UniProtKB-SubCell"/>
</dbReference>
<feature type="transmembrane region" description="Helical" evidence="9">
    <location>
        <begin position="308"/>
        <end position="330"/>
    </location>
</feature>
<reference evidence="11 12" key="1">
    <citation type="submission" date="2018-06" db="EMBL/GenBank/DDBJ databases">
        <authorList>
            <consortium name="Pathogen Informatics"/>
            <person name="Doyle S."/>
        </authorList>
    </citation>
    <scope>NUCLEOTIDE SEQUENCE [LARGE SCALE GENOMIC DNA]</scope>
    <source>
        <strain evidence="11 12">NCTC10742</strain>
    </source>
</reference>
<keyword evidence="5 9" id="KW-0812">Transmembrane</keyword>
<feature type="transmembrane region" description="Helical" evidence="9">
    <location>
        <begin position="166"/>
        <end position="187"/>
    </location>
</feature>
<feature type="transmembrane region" description="Helical" evidence="9">
    <location>
        <begin position="244"/>
        <end position="262"/>
    </location>
</feature>
<comment type="similarity">
    <text evidence="2">Belongs to the peptide transporter carbon starvation (CstA) (TC 2.A.114) family.</text>
</comment>
<name>A0A378SIM0_9MYCO</name>
<dbReference type="GO" id="GO:0009267">
    <property type="term" value="P:cellular response to starvation"/>
    <property type="evidence" value="ECO:0007669"/>
    <property type="project" value="InterPro"/>
</dbReference>
<feature type="transmembrane region" description="Helical" evidence="9">
    <location>
        <begin position="61"/>
        <end position="81"/>
    </location>
</feature>
<feature type="transmembrane region" description="Helical" evidence="9">
    <location>
        <begin position="602"/>
        <end position="626"/>
    </location>
</feature>
<sequence>MDRRPDAVAEEGDRDIVATPTAASSDRIEETDGDITYIRTDKNLPPVAIVDRSPITVKHKIIFSIVAVLGAVAWAIIAFFRGETVNAVWFVVAAICTYVIGFRFYARLIEMKVVRPRDDNATPAEVFENGTDYMPTDRRVLYGHHFAAIAGAGPLVGPVLATQMGYLPGAIWIIIGAVVAGCVQDYLVMSISVRRRGRSLGQMARDELGVVGGVAAIVGVLVIMVILLAVLALVVVGALAESPWGVFSIAMTIPIAIFMGLYLRFLRPGRVSEVSVIGVALLLLAVVAGGWVAETDWGVEWFTLSKVALSWCIIIYGLAASVLPVWFLLAPRDYLSTFMKVGTIALLAVGILIARPVMEAPAISQFAASGTGPVFAGSLFPFLFITIACGALSGFHALISSGTTPKLLEKESQMRLIGYGGMLTESFVAIMALITAAILNQHLYFAMNAPSASTGSTAQSAADYVNGLGLSGAPITAGEITDAAESVGEESIVSRTGGAPTLAFGMSEVLHQVFGGAGLKAFWYHFAIMFEALFILTTVDAGTRVARFMLSDGLGNLGGPFTKLRNPSWRVGAWICSVIVVAAWGSILLMGVTDPLGGINTLFPLFGIANQLLAAIALTVVTVVIIKRGLLKWAWIPGVPLLWDLIVTMTASWQKIFSGDPKVGYWTQHFQYRNARDAGQTAFGAAKDAGQLDAVIRNTFIQGTLSIIFAVLVIIVFAAGVVVALRAIRGKGSPLTEDDPVPSRMFAPSGMTMTPAEKEVQKQWDALPKTPAGSSATSPGTGKR</sequence>
<evidence type="ECO:0000256" key="4">
    <source>
        <dbReference type="ARBA" id="ARBA00022475"/>
    </source>
</evidence>
<proteinExistence type="inferred from homology"/>
<feature type="transmembrane region" description="Helical" evidence="9">
    <location>
        <begin position="700"/>
        <end position="725"/>
    </location>
</feature>
<feature type="transmembrane region" description="Helical" evidence="9">
    <location>
        <begin position="416"/>
        <end position="439"/>
    </location>
</feature>
<feature type="compositionally biased region" description="Polar residues" evidence="8">
    <location>
        <begin position="772"/>
        <end position="784"/>
    </location>
</feature>
<evidence type="ECO:0000256" key="9">
    <source>
        <dbReference type="SAM" id="Phobius"/>
    </source>
</evidence>
<evidence type="ECO:0000256" key="6">
    <source>
        <dbReference type="ARBA" id="ARBA00022989"/>
    </source>
</evidence>
<evidence type="ECO:0000256" key="3">
    <source>
        <dbReference type="ARBA" id="ARBA00022448"/>
    </source>
</evidence>
<evidence type="ECO:0000256" key="5">
    <source>
        <dbReference type="ARBA" id="ARBA00022692"/>
    </source>
</evidence>
<keyword evidence="6 9" id="KW-1133">Transmembrane helix</keyword>
<dbReference type="PANTHER" id="PTHR30252:SF3">
    <property type="entry name" value="PYRUVATE_PROTON SYMPORTER BTST"/>
    <property type="match status" value="1"/>
</dbReference>
<evidence type="ECO:0000313" key="12">
    <source>
        <dbReference type="Proteomes" id="UP000254291"/>
    </source>
</evidence>
<dbReference type="InterPro" id="IPR051605">
    <property type="entry name" value="CstA"/>
</dbReference>
<organism evidence="11 12">
    <name type="scientific">Mycolicibacterium gilvum</name>
    <dbReference type="NCBI Taxonomy" id="1804"/>
    <lineage>
        <taxon>Bacteria</taxon>
        <taxon>Bacillati</taxon>
        <taxon>Actinomycetota</taxon>
        <taxon>Actinomycetes</taxon>
        <taxon>Mycobacteriales</taxon>
        <taxon>Mycobacteriaceae</taxon>
        <taxon>Mycolicibacterium</taxon>
    </lineage>
</organism>
<evidence type="ECO:0000256" key="7">
    <source>
        <dbReference type="ARBA" id="ARBA00023136"/>
    </source>
</evidence>
<feature type="transmembrane region" description="Helical" evidence="9">
    <location>
        <begin position="374"/>
        <end position="395"/>
    </location>
</feature>
<comment type="subcellular location">
    <subcellularLocation>
        <location evidence="1">Cell membrane</location>
        <topology evidence="1">Multi-pass membrane protein</topology>
    </subcellularLocation>
</comment>